<dbReference type="STRING" id="767519.SAMN05216559_3565"/>
<dbReference type="SMART" id="SM00116">
    <property type="entry name" value="CBS"/>
    <property type="match status" value="4"/>
</dbReference>
<evidence type="ECO:0000256" key="3">
    <source>
        <dbReference type="SAM" id="MobiDB-lite"/>
    </source>
</evidence>
<name>A0A1I6M244_9EURY</name>
<feature type="region of interest" description="Disordered" evidence="3">
    <location>
        <begin position="233"/>
        <end position="260"/>
    </location>
</feature>
<dbReference type="InterPro" id="IPR051257">
    <property type="entry name" value="Diverse_CBS-Domain"/>
</dbReference>
<reference evidence="5 6" key="1">
    <citation type="submission" date="2016-10" db="EMBL/GenBank/DDBJ databases">
        <authorList>
            <person name="de Groot N.N."/>
        </authorList>
    </citation>
    <scope>NUCLEOTIDE SEQUENCE [LARGE SCALE GENOMIC DNA]</scope>
    <source>
        <strain evidence="5 6">CGMCC 1.10457</strain>
    </source>
</reference>
<keyword evidence="6" id="KW-1185">Reference proteome</keyword>
<dbReference type="OrthoDB" id="9280at2157"/>
<evidence type="ECO:0000256" key="2">
    <source>
        <dbReference type="PROSITE-ProRule" id="PRU00703"/>
    </source>
</evidence>
<dbReference type="InterPro" id="IPR046342">
    <property type="entry name" value="CBS_dom_sf"/>
</dbReference>
<feature type="compositionally biased region" description="Acidic residues" evidence="3">
    <location>
        <begin position="160"/>
        <end position="170"/>
    </location>
</feature>
<dbReference type="RefSeq" id="WP_177227651.1">
    <property type="nucleotide sequence ID" value="NZ_FOZK01000004.1"/>
</dbReference>
<dbReference type="PANTHER" id="PTHR43080">
    <property type="entry name" value="CBS DOMAIN-CONTAINING PROTEIN CBSX3, MITOCHONDRIAL"/>
    <property type="match status" value="1"/>
</dbReference>
<accession>A0A1I6M244</accession>
<dbReference type="AlphaFoldDB" id="A0A1I6M244"/>
<feature type="compositionally biased region" description="Basic and acidic residues" evidence="3">
    <location>
        <begin position="195"/>
        <end position="206"/>
    </location>
</feature>
<evidence type="ECO:0000313" key="6">
    <source>
        <dbReference type="Proteomes" id="UP000199062"/>
    </source>
</evidence>
<dbReference type="EMBL" id="FOZK01000004">
    <property type="protein sequence ID" value="SFS09698.1"/>
    <property type="molecule type" value="Genomic_DNA"/>
</dbReference>
<dbReference type="Gene3D" id="3.10.580.10">
    <property type="entry name" value="CBS-domain"/>
    <property type="match status" value="3"/>
</dbReference>
<proteinExistence type="predicted"/>
<feature type="domain" description="CBS" evidence="4">
    <location>
        <begin position="129"/>
        <end position="189"/>
    </location>
</feature>
<dbReference type="PROSITE" id="PS51371">
    <property type="entry name" value="CBS"/>
    <property type="match status" value="3"/>
</dbReference>
<gene>
    <name evidence="5" type="ORF">SAMN05216559_3565</name>
</gene>
<protein>
    <submittedName>
        <fullName evidence="5">CBS domain-containing protein</fullName>
    </submittedName>
</protein>
<feature type="region of interest" description="Disordered" evidence="3">
    <location>
        <begin position="156"/>
        <end position="206"/>
    </location>
</feature>
<feature type="domain" description="CBS" evidence="4">
    <location>
        <begin position="67"/>
        <end position="122"/>
    </location>
</feature>
<evidence type="ECO:0000259" key="4">
    <source>
        <dbReference type="PROSITE" id="PS51371"/>
    </source>
</evidence>
<dbReference type="InterPro" id="IPR000644">
    <property type="entry name" value="CBS_dom"/>
</dbReference>
<dbReference type="SUPFAM" id="SSF54631">
    <property type="entry name" value="CBS-domain pair"/>
    <property type="match status" value="2"/>
</dbReference>
<dbReference type="Proteomes" id="UP000199062">
    <property type="component" value="Unassembled WGS sequence"/>
</dbReference>
<feature type="compositionally biased region" description="Gly residues" evidence="3">
    <location>
        <begin position="235"/>
        <end position="247"/>
    </location>
</feature>
<feature type="domain" description="CBS" evidence="4">
    <location>
        <begin position="277"/>
        <end position="334"/>
    </location>
</feature>
<dbReference type="PANTHER" id="PTHR43080:SF2">
    <property type="entry name" value="CBS DOMAIN-CONTAINING PROTEIN"/>
    <property type="match status" value="1"/>
</dbReference>
<dbReference type="Pfam" id="PF00571">
    <property type="entry name" value="CBS"/>
    <property type="match status" value="3"/>
</dbReference>
<sequence length="457" mass="50310">MDIAEAVTTDYLEFDPSTRVSKLMGAFKEQGAEGMLINDDVDVAGVVTRKQLLRSRRDPDETAKNLMRNDIPRIDRRDDVREVARLMVESDLNLLPVYDGERFEGVVTAESLAKAVRPNLDALDVSDVYSRDLISVGPDATLGEVINTLRTHGISRVPVIDDETEPDEQPPGDTTTGESASPRDPSDASAGSTAREAEAMADTEARSPVREAVGIASYFDLLEFIVRETDQQEGGNVGGFDGHGGEGSQANYRSHGGHGERAGVESRLLDLPVRDVMSSPVRTTGPTTPLGEATEEMLENGFSSLVVDVPTQGPDGVVTLTDVLRSLTWEPDEEETRLQIFGMNLLTDLSREDVAGMIEEVDGKYEEMDVIEAYVVLQNHRERQRGMPLIRATIRLFTNKGRFAGTGEEYGAAPAIRAARDRLERTVLDDKSHTIEERRSPGEREEAEHLVSWWLES</sequence>
<keyword evidence="1 2" id="KW-0129">CBS domain</keyword>
<evidence type="ECO:0000313" key="5">
    <source>
        <dbReference type="EMBL" id="SFS09698.1"/>
    </source>
</evidence>
<organism evidence="5 6">
    <name type="scientific">Halomicrobium zhouii</name>
    <dbReference type="NCBI Taxonomy" id="767519"/>
    <lineage>
        <taxon>Archaea</taxon>
        <taxon>Methanobacteriati</taxon>
        <taxon>Methanobacteriota</taxon>
        <taxon>Stenosarchaea group</taxon>
        <taxon>Halobacteria</taxon>
        <taxon>Halobacteriales</taxon>
        <taxon>Haloarculaceae</taxon>
        <taxon>Halomicrobium</taxon>
    </lineage>
</organism>
<evidence type="ECO:0000256" key="1">
    <source>
        <dbReference type="ARBA" id="ARBA00023122"/>
    </source>
</evidence>
<feature type="compositionally biased region" description="Low complexity" evidence="3">
    <location>
        <begin position="179"/>
        <end position="192"/>
    </location>
</feature>